<dbReference type="SUPFAM" id="SSF48452">
    <property type="entry name" value="TPR-like"/>
    <property type="match status" value="1"/>
</dbReference>
<protein>
    <submittedName>
        <fullName evidence="1">Uncharacterized protein</fullName>
    </submittedName>
</protein>
<accession>A0A511N8C5</accession>
<dbReference type="InterPro" id="IPR011990">
    <property type="entry name" value="TPR-like_helical_dom_sf"/>
</dbReference>
<sequence length="542" mass="61565">MKSSTGIARSNRISITTSRQPLAVHPDPTIVVEFPALPSVEALKKIIPVTHRWAHVFAAADTAGQLGDLLGRLELLEAGDVRDTRRSQILHRLGRKVEARNLLGRYRNSILVHGWDMAFRVDEVSTKDTPHLLREFEDTLERLKRSDDFDGRNVTLEGLMRGHMACAVGKINLGDKEGAMQHFEKVRFYAGPLQDEHMELLVLTETARLHVNLGELQEAGKVYQQLARIAKPIKPRVYNVVSVMSVWVAYLTGMKFDSLPDWAHSQVSGMREFYAVETHAPLNVVEVVTHALQALTHLVEHHAMYFPFYGAVEEHQADRDELVRKVLEHQHKANSPDEIMDFFLRVCKALALALQGSDDALVEVEALESSTVVSTIPLLSCLRHMVMIQVHALLPKAQGTPSLRVALNGLRPGYMALSDYQQDVLLAWGERYLPYGLWVLSNSIKDMDVRLCELRKTIIYVTEEEAVFRGRKISRYPKTMLCREVVDVLQGFPLSKYDRDQALRHKKSLEKLKVSSIVFLPVLRRFAFKLRCTEFEREVLGI</sequence>
<name>A0A511N8C5_DEIC1</name>
<reference evidence="1 2" key="1">
    <citation type="submission" date="2019-07" db="EMBL/GenBank/DDBJ databases">
        <title>Whole genome shotgun sequence of Deinococcus cellulosilyticus NBRC 106333.</title>
        <authorList>
            <person name="Hosoyama A."/>
            <person name="Uohara A."/>
            <person name="Ohji S."/>
            <person name="Ichikawa N."/>
        </authorList>
    </citation>
    <scope>NUCLEOTIDE SEQUENCE [LARGE SCALE GENOMIC DNA]</scope>
    <source>
        <strain evidence="1 2">NBRC 106333</strain>
    </source>
</reference>
<dbReference type="EMBL" id="BJXB01000023">
    <property type="protein sequence ID" value="GEM48726.1"/>
    <property type="molecule type" value="Genomic_DNA"/>
</dbReference>
<proteinExistence type="predicted"/>
<dbReference type="Proteomes" id="UP000321306">
    <property type="component" value="Unassembled WGS sequence"/>
</dbReference>
<dbReference type="AlphaFoldDB" id="A0A511N8C5"/>
<evidence type="ECO:0000313" key="2">
    <source>
        <dbReference type="Proteomes" id="UP000321306"/>
    </source>
</evidence>
<organism evidence="1 2">
    <name type="scientific">Deinococcus cellulosilyticus (strain DSM 18568 / NBRC 106333 / KACC 11606 / 5516J-15)</name>
    <dbReference type="NCBI Taxonomy" id="1223518"/>
    <lineage>
        <taxon>Bacteria</taxon>
        <taxon>Thermotogati</taxon>
        <taxon>Deinococcota</taxon>
        <taxon>Deinococci</taxon>
        <taxon>Deinococcales</taxon>
        <taxon>Deinococcaceae</taxon>
        <taxon>Deinococcus</taxon>
    </lineage>
</organism>
<dbReference type="RefSeq" id="WP_146888040.1">
    <property type="nucleotide sequence ID" value="NZ_BJXB01000023.1"/>
</dbReference>
<gene>
    <name evidence="1" type="ORF">DC3_43610</name>
</gene>
<comment type="caution">
    <text evidence="1">The sequence shown here is derived from an EMBL/GenBank/DDBJ whole genome shotgun (WGS) entry which is preliminary data.</text>
</comment>
<keyword evidence="2" id="KW-1185">Reference proteome</keyword>
<evidence type="ECO:0000313" key="1">
    <source>
        <dbReference type="EMBL" id="GEM48726.1"/>
    </source>
</evidence>